<dbReference type="Pfam" id="PF11888">
    <property type="entry name" value="DUF3408"/>
    <property type="match status" value="1"/>
</dbReference>
<dbReference type="KEGG" id="rbc:BN938_0563"/>
<protein>
    <submittedName>
        <fullName evidence="2">Conjugative transposon protein TraB</fullName>
    </submittedName>
</protein>
<name>A0A060RA38_9BACT</name>
<dbReference type="EMBL" id="HG934468">
    <property type="protein sequence ID" value="CDN30668.1"/>
    <property type="molecule type" value="Genomic_DNA"/>
</dbReference>
<feature type="region of interest" description="Disordered" evidence="1">
    <location>
        <begin position="1"/>
        <end position="32"/>
    </location>
</feature>
<accession>A0A060RA38</accession>
<dbReference type="OrthoDB" id="949719at2"/>
<evidence type="ECO:0000313" key="2">
    <source>
        <dbReference type="EMBL" id="CDN30668.1"/>
    </source>
</evidence>
<keyword evidence="3" id="KW-1185">Reference proteome</keyword>
<dbReference type="STRING" id="1433126.BN938_0563"/>
<dbReference type="HOGENOM" id="CLU_109344_3_0_10"/>
<evidence type="ECO:0000313" key="3">
    <source>
        <dbReference type="Proteomes" id="UP000027616"/>
    </source>
</evidence>
<dbReference type="Proteomes" id="UP000027616">
    <property type="component" value="Chromosome I"/>
</dbReference>
<sequence length="101" mass="11825">MKLKRIFSAKQASPTSETQQNESKSSSYKESFLKEPNVKAKEGKLAYIRKEYHERIQLITSVIGQNDTSIYGFIDNVIEEHFRLHKDEITELYNKHSKSIF</sequence>
<reference evidence="2 3" key="1">
    <citation type="journal article" date="2015" name="Genome Announc.">
        <title>Complete Genome Sequence of the Novel Leech Symbiont Mucinivorans hirudinis M3T.</title>
        <authorList>
            <person name="Nelson M.C."/>
            <person name="Bomar L."/>
            <person name="Graf J."/>
        </authorList>
    </citation>
    <scope>NUCLEOTIDE SEQUENCE [LARGE SCALE GENOMIC DNA]</scope>
    <source>
        <strain evidence="3">M3</strain>
    </source>
</reference>
<gene>
    <name evidence="2" type="ORF">BN938_0563</name>
</gene>
<feature type="compositionally biased region" description="Polar residues" evidence="1">
    <location>
        <begin position="10"/>
        <end position="29"/>
    </location>
</feature>
<proteinExistence type="predicted"/>
<dbReference type="AlphaFoldDB" id="A0A060RA38"/>
<evidence type="ECO:0000256" key="1">
    <source>
        <dbReference type="SAM" id="MobiDB-lite"/>
    </source>
</evidence>
<organism evidence="2 3">
    <name type="scientific">Mucinivorans hirudinis</name>
    <dbReference type="NCBI Taxonomy" id="1433126"/>
    <lineage>
        <taxon>Bacteria</taxon>
        <taxon>Pseudomonadati</taxon>
        <taxon>Bacteroidota</taxon>
        <taxon>Bacteroidia</taxon>
        <taxon>Bacteroidales</taxon>
        <taxon>Rikenellaceae</taxon>
        <taxon>Mucinivorans</taxon>
    </lineage>
</organism>
<dbReference type="InterPro" id="IPR021823">
    <property type="entry name" value="DUF3408"/>
</dbReference>